<dbReference type="AlphaFoldDB" id="A0A3A6WV06"/>
<protein>
    <submittedName>
        <fullName evidence="1">Uncharacterized protein</fullName>
    </submittedName>
</protein>
<sequence>MSIPTGQEYMMPELGLGKIASYQRSQVDSAAVKANIKFGQAVQVLDDEASPLEATGDFYGVAVAKNYVDEYTDDKVGVYKPSEAVPVLRQGTITVIVDEDVKSGEKAVVNTDTSNFLPSTTAKTTKTGVIGVFKSTTSKDGLAKLEINLP</sequence>
<reference evidence="1 3" key="1">
    <citation type="journal article" date="2018" name="Genome Biol.">
        <title>SKESA: strategic k-mer extension for scrupulous assemblies.</title>
        <authorList>
            <person name="Souvorov A."/>
            <person name="Agarwala R."/>
            <person name="Lipman D.J."/>
        </authorList>
    </citation>
    <scope>NUCLEOTIDE SEQUENCE [LARGE SCALE GENOMIC DNA]</scope>
    <source>
        <strain evidence="1">09CEB371LM</strain>
        <strain evidence="2 3">CFIAFB20130012</strain>
    </source>
</reference>
<proteinExistence type="predicted"/>
<evidence type="ECO:0000313" key="1">
    <source>
        <dbReference type="EMBL" id="HAA8052375.1"/>
    </source>
</evidence>
<dbReference type="Proteomes" id="UP000840197">
    <property type="component" value="Unassembled WGS sequence"/>
</dbReference>
<dbReference type="InterPro" id="IPR054438">
    <property type="entry name" value="Struct_cement_gp24/gp6"/>
</dbReference>
<dbReference type="Proteomes" id="UP000840039">
    <property type="component" value="Unassembled WGS sequence"/>
</dbReference>
<comment type="caution">
    <text evidence="1">The sequence shown here is derived from an EMBL/GenBank/DDBJ whole genome shotgun (WGS) entry which is preliminary data.</text>
</comment>
<organism evidence="1">
    <name type="scientific">Listeria monocytogenes</name>
    <dbReference type="NCBI Taxonomy" id="1639"/>
    <lineage>
        <taxon>Bacteria</taxon>
        <taxon>Bacillati</taxon>
        <taxon>Bacillota</taxon>
        <taxon>Bacilli</taxon>
        <taxon>Bacillales</taxon>
        <taxon>Listeriaceae</taxon>
        <taxon>Listeria</taxon>
    </lineage>
</organism>
<name>A0A3A6WV06_LISMN</name>
<dbReference type="Pfam" id="PF22758">
    <property type="entry name" value="Phage_cement"/>
    <property type="match status" value="1"/>
</dbReference>
<gene>
    <name evidence="1" type="ORF">GHH22_04305</name>
    <name evidence="2" type="ORF">GYR60_06540</name>
</gene>
<dbReference type="RefSeq" id="WP_031648607.1">
    <property type="nucleotide sequence ID" value="NZ_CAAVEO010000003.1"/>
</dbReference>
<accession>A0A3A6WV06</accession>
<evidence type="ECO:0000313" key="2">
    <source>
        <dbReference type="EMBL" id="HAB8398176.1"/>
    </source>
</evidence>
<dbReference type="EMBL" id="DAAIHR010000005">
    <property type="protein sequence ID" value="HAB8398176.1"/>
    <property type="molecule type" value="Genomic_DNA"/>
</dbReference>
<evidence type="ECO:0000313" key="3">
    <source>
        <dbReference type="Proteomes" id="UP000840197"/>
    </source>
</evidence>
<dbReference type="EMBL" id="DAAEEB010000002">
    <property type="protein sequence ID" value="HAA8052375.1"/>
    <property type="molecule type" value="Genomic_DNA"/>
</dbReference>
<reference evidence="1" key="2">
    <citation type="submission" date="2019-10" db="EMBL/GenBank/DDBJ databases">
        <authorList>
            <consortium name="NCBI Pathogen Detection Project"/>
        </authorList>
    </citation>
    <scope>NUCLEOTIDE SEQUENCE</scope>
    <source>
        <strain evidence="1">09CEB371LM</strain>
        <strain evidence="2">CFIAFB20130012</strain>
    </source>
</reference>